<dbReference type="Pfam" id="PF00795">
    <property type="entry name" value="CN_hydrolase"/>
    <property type="match status" value="1"/>
</dbReference>
<dbReference type="InterPro" id="IPR003010">
    <property type="entry name" value="C-N_Hydrolase"/>
</dbReference>
<dbReference type="SUPFAM" id="SSF56317">
    <property type="entry name" value="Carbon-nitrogen hydrolase"/>
    <property type="match status" value="1"/>
</dbReference>
<organism evidence="3 4">
    <name type="scientific">Serratia fonticola</name>
    <dbReference type="NCBI Taxonomy" id="47917"/>
    <lineage>
        <taxon>Bacteria</taxon>
        <taxon>Pseudomonadati</taxon>
        <taxon>Pseudomonadota</taxon>
        <taxon>Gammaproteobacteria</taxon>
        <taxon>Enterobacterales</taxon>
        <taxon>Yersiniaceae</taxon>
        <taxon>Serratia</taxon>
    </lineage>
</organism>
<evidence type="ECO:0000313" key="4">
    <source>
        <dbReference type="Proteomes" id="UP000270487"/>
    </source>
</evidence>
<dbReference type="GO" id="GO:0016811">
    <property type="term" value="F:hydrolase activity, acting on carbon-nitrogen (but not peptide) bonds, in linear amides"/>
    <property type="evidence" value="ECO:0007669"/>
    <property type="project" value="UniProtKB-ARBA"/>
</dbReference>
<gene>
    <name evidence="3" type="primary">ramA_2</name>
    <name evidence="3" type="ORF">NCTC13193_01874</name>
</gene>
<dbReference type="AlphaFoldDB" id="A0A448SHI7"/>
<dbReference type="PANTHER" id="PTHR43674">
    <property type="entry name" value="NITRILASE C965.09-RELATED"/>
    <property type="match status" value="1"/>
</dbReference>
<dbReference type="EMBL" id="LR134492">
    <property type="protein sequence ID" value="VEI67155.1"/>
    <property type="molecule type" value="Genomic_DNA"/>
</dbReference>
<dbReference type="PANTHER" id="PTHR43674:SF2">
    <property type="entry name" value="BETA-UREIDOPROPIONASE"/>
    <property type="match status" value="1"/>
</dbReference>
<sequence length="333" mass="37193">MTTTLRAASVQFQHRANDKNYNLGIMEDFIAQAAADNVQVLAFPEMCITGYWHVRHLADSEITALAEPIATSPSLARIRPLAERYRMAIGVGLIELGEDGQLYNAYAVCLPDGQTHVHRKLHPFEHPLIAKGDSYTVFDTPWGVRMGILICWDNNLVENARATTLLGADILFAPHQTGGTNSRSPHGMKPIPLPLWQQRKENPAAIEEAFRGETGRGWLLRWLPSRAHDNGLFILFSNGVGRDDDEVRTGNAMLLDPYGRILSETWAAQDSMVTADLDLSLIPMSSGRRWIHGRRPELYGLLTEPQGYERDPRTARFSLQPTTVLGKPDKSMD</sequence>
<dbReference type="InterPro" id="IPR050345">
    <property type="entry name" value="Aliph_Amidase/BUP"/>
</dbReference>
<evidence type="ECO:0000256" key="1">
    <source>
        <dbReference type="ARBA" id="ARBA00022801"/>
    </source>
</evidence>
<feature type="domain" description="CN hydrolase" evidence="2">
    <location>
        <begin position="5"/>
        <end position="279"/>
    </location>
</feature>
<dbReference type="Gene3D" id="3.60.110.10">
    <property type="entry name" value="Carbon-nitrogen hydrolase"/>
    <property type="match status" value="1"/>
</dbReference>
<dbReference type="EC" id="3.5.1.100" evidence="3"/>
<dbReference type="Proteomes" id="UP000270487">
    <property type="component" value="Chromosome"/>
</dbReference>
<name>A0A448SHI7_SERFO</name>
<accession>A0A448SHI7</accession>
<dbReference type="RefSeq" id="WP_141131725.1">
    <property type="nucleotide sequence ID" value="NZ_CAMISM010000016.1"/>
</dbReference>
<protein>
    <submittedName>
        <fullName evidence="3">(R)-stereoselective amidase</fullName>
        <ecNumber evidence="3">3.5.1.100</ecNumber>
    </submittedName>
</protein>
<dbReference type="InterPro" id="IPR036526">
    <property type="entry name" value="C-N_Hydrolase_sf"/>
</dbReference>
<dbReference type="CDD" id="cd07585">
    <property type="entry name" value="nitrilase_7"/>
    <property type="match status" value="1"/>
</dbReference>
<reference evidence="3 4" key="1">
    <citation type="submission" date="2018-12" db="EMBL/GenBank/DDBJ databases">
        <authorList>
            <consortium name="Pathogen Informatics"/>
        </authorList>
    </citation>
    <scope>NUCLEOTIDE SEQUENCE [LARGE SCALE GENOMIC DNA]</scope>
    <source>
        <strain evidence="3 4">NCTC13193</strain>
    </source>
</reference>
<keyword evidence="1 3" id="KW-0378">Hydrolase</keyword>
<evidence type="ECO:0000259" key="2">
    <source>
        <dbReference type="PROSITE" id="PS50263"/>
    </source>
</evidence>
<dbReference type="PROSITE" id="PS50263">
    <property type="entry name" value="CN_HYDROLASE"/>
    <property type="match status" value="1"/>
</dbReference>
<evidence type="ECO:0000313" key="3">
    <source>
        <dbReference type="EMBL" id="VEI67155.1"/>
    </source>
</evidence>
<proteinExistence type="predicted"/>